<dbReference type="Pfam" id="PF03492">
    <property type="entry name" value="Methyltransf_7"/>
    <property type="match status" value="1"/>
</dbReference>
<dbReference type="AlphaFoldDB" id="I1GYW1"/>
<dbReference type="PANTHER" id="PTHR31009">
    <property type="entry name" value="S-ADENOSYL-L-METHIONINE:CARBOXYL METHYLTRANSFERASE FAMILY PROTEIN"/>
    <property type="match status" value="1"/>
</dbReference>
<evidence type="ECO:0008006" key="6">
    <source>
        <dbReference type="Google" id="ProtNLM"/>
    </source>
</evidence>
<dbReference type="OMA" id="RVNLFDM"/>
<dbReference type="InterPro" id="IPR029063">
    <property type="entry name" value="SAM-dependent_MTases_sf"/>
</dbReference>
<dbReference type="InterPro" id="IPR042086">
    <property type="entry name" value="MeTrfase_capping"/>
</dbReference>
<dbReference type="eggNOG" id="ENOG502QQVK">
    <property type="taxonomic scope" value="Eukaryota"/>
</dbReference>
<gene>
    <name evidence="4" type="primary">LOC100820884</name>
    <name evidence="3" type="ORF">BRADI_1g43080v3</name>
</gene>
<dbReference type="Gene3D" id="3.40.50.150">
    <property type="entry name" value="Vaccinia Virus protein VP39"/>
    <property type="match status" value="1"/>
</dbReference>
<reference evidence="3" key="2">
    <citation type="submission" date="2017-06" db="EMBL/GenBank/DDBJ databases">
        <title>WGS assembly of Brachypodium distachyon.</title>
        <authorList>
            <consortium name="The International Brachypodium Initiative"/>
            <person name="Lucas S."/>
            <person name="Harmon-Smith M."/>
            <person name="Lail K."/>
            <person name="Tice H."/>
            <person name="Grimwood J."/>
            <person name="Bruce D."/>
            <person name="Barry K."/>
            <person name="Shu S."/>
            <person name="Lindquist E."/>
            <person name="Wang M."/>
            <person name="Pitluck S."/>
            <person name="Vogel J.P."/>
            <person name="Garvin D.F."/>
            <person name="Mockler T.C."/>
            <person name="Schmutz J."/>
            <person name="Rokhsar D."/>
            <person name="Bevan M.W."/>
        </authorList>
    </citation>
    <scope>NUCLEOTIDE SEQUENCE</scope>
    <source>
        <strain evidence="3">Bd21</strain>
    </source>
</reference>
<dbReference type="FunCoup" id="I1GYW1">
    <property type="interactions" value="1"/>
</dbReference>
<reference evidence="3 4" key="1">
    <citation type="journal article" date="2010" name="Nature">
        <title>Genome sequencing and analysis of the model grass Brachypodium distachyon.</title>
        <authorList>
            <consortium name="International Brachypodium Initiative"/>
        </authorList>
    </citation>
    <scope>NUCLEOTIDE SEQUENCE [LARGE SCALE GENOMIC DNA]</scope>
    <source>
        <strain evidence="3 4">Bd21</strain>
    </source>
</reference>
<organism evidence="3">
    <name type="scientific">Brachypodium distachyon</name>
    <name type="common">Purple false brome</name>
    <name type="synonym">Trachynia distachya</name>
    <dbReference type="NCBI Taxonomy" id="15368"/>
    <lineage>
        <taxon>Eukaryota</taxon>
        <taxon>Viridiplantae</taxon>
        <taxon>Streptophyta</taxon>
        <taxon>Embryophyta</taxon>
        <taxon>Tracheophyta</taxon>
        <taxon>Spermatophyta</taxon>
        <taxon>Magnoliopsida</taxon>
        <taxon>Liliopsida</taxon>
        <taxon>Poales</taxon>
        <taxon>Poaceae</taxon>
        <taxon>BOP clade</taxon>
        <taxon>Pooideae</taxon>
        <taxon>Stipodae</taxon>
        <taxon>Brachypodieae</taxon>
        <taxon>Brachypodium</taxon>
    </lineage>
</organism>
<dbReference type="InterPro" id="IPR005299">
    <property type="entry name" value="MeTrfase_7"/>
</dbReference>
<evidence type="ECO:0000256" key="2">
    <source>
        <dbReference type="ARBA" id="ARBA00022842"/>
    </source>
</evidence>
<name>I1GYW1_BRADI</name>
<dbReference type="GeneID" id="100820884"/>
<accession>I1GYW1</accession>
<keyword evidence="5" id="KW-1185">Reference proteome</keyword>
<dbReference type="RefSeq" id="XP_003563929.1">
    <property type="nucleotide sequence ID" value="XM_003563881.3"/>
</dbReference>
<sequence>MKVEQDLHMARGDGENSYATNSRLQEKAMLETRPVLQSAVVQLYASLPPGSTMVVADLGCSSGPNTLLLVSEVIGTISDYSRETGRDAVEAQFFLNDLPGNDFNLVFRSLDQLTTKLTAAGENNAEKATVAAVPMYYVAGMPGSFYTRLFPCRSVHLFHSSYSLMWRSKVPDELSRGTCLNEESIYIGKNTSSDVIKLYQEGYQKDLTLFLTLRFKELVCGGYMVLTFLGRKSGDMLLHGEVSSMWDLLAQALLSLVWKGRVEKEKLVSFNLPFYAPSMDEVKDVIEGSGLFGITHIGLFESSWDPQDDDADDAEVLDCARSGANVAKCIRAVVEPLIKEHFGFDEAILDELFVVYASMVAKHLQKSKAKYPIIVVYLKAKN</sequence>
<evidence type="ECO:0000313" key="5">
    <source>
        <dbReference type="Proteomes" id="UP000008810"/>
    </source>
</evidence>
<dbReference type="KEGG" id="bdi:100820884"/>
<evidence type="ECO:0000313" key="4">
    <source>
        <dbReference type="EnsemblPlants" id="KQK18525"/>
    </source>
</evidence>
<dbReference type="SUPFAM" id="SSF53335">
    <property type="entry name" value="S-adenosyl-L-methionine-dependent methyltransferases"/>
    <property type="match status" value="1"/>
</dbReference>
<dbReference type="EMBL" id="CM000880">
    <property type="protein sequence ID" value="KQK18525.1"/>
    <property type="molecule type" value="Genomic_DNA"/>
</dbReference>
<reference evidence="4" key="3">
    <citation type="submission" date="2018-08" db="UniProtKB">
        <authorList>
            <consortium name="EnsemblPlants"/>
        </authorList>
    </citation>
    <scope>IDENTIFICATION</scope>
    <source>
        <strain evidence="4">cv. Bd21</strain>
    </source>
</reference>
<proteinExistence type="predicted"/>
<dbReference type="OrthoDB" id="638608at2759"/>
<dbReference type="EnsemblPlants" id="KQK18525">
    <property type="protein sequence ID" value="KQK18525"/>
    <property type="gene ID" value="BRADI_1g43080v3"/>
</dbReference>
<dbReference type="Proteomes" id="UP000008810">
    <property type="component" value="Chromosome 1"/>
</dbReference>
<evidence type="ECO:0000256" key="1">
    <source>
        <dbReference type="ARBA" id="ARBA00022723"/>
    </source>
</evidence>
<dbReference type="GO" id="GO:0046872">
    <property type="term" value="F:metal ion binding"/>
    <property type="evidence" value="ECO:0007669"/>
    <property type="project" value="UniProtKB-KW"/>
</dbReference>
<dbReference type="GO" id="GO:0008757">
    <property type="term" value="F:S-adenosylmethionine-dependent methyltransferase activity"/>
    <property type="evidence" value="ECO:0000318"/>
    <property type="project" value="GO_Central"/>
</dbReference>
<dbReference type="Gene3D" id="1.10.1200.270">
    <property type="entry name" value="Methyltransferase, alpha-helical capping domain"/>
    <property type="match status" value="1"/>
</dbReference>
<dbReference type="HOGENOM" id="CLU_019628_2_0_1"/>
<dbReference type="GO" id="GO:0032259">
    <property type="term" value="P:methylation"/>
    <property type="evidence" value="ECO:0000318"/>
    <property type="project" value="GO_Central"/>
</dbReference>
<keyword evidence="1" id="KW-0479">Metal-binding</keyword>
<evidence type="ECO:0000313" key="3">
    <source>
        <dbReference type="EMBL" id="KQK18525.1"/>
    </source>
</evidence>
<protein>
    <recommendedName>
        <fullName evidence="6">Jasmonate O-methyltransferase</fullName>
    </recommendedName>
</protein>
<dbReference type="Gramene" id="KQK18525">
    <property type="protein sequence ID" value="KQK18525"/>
    <property type="gene ID" value="BRADI_1g43080v3"/>
</dbReference>
<keyword evidence="2" id="KW-0460">Magnesium</keyword>